<name>A0A9P8LA88_9PEZI</name>
<keyword evidence="4" id="KW-1185">Reference proteome</keyword>
<dbReference type="PANTHER" id="PTHR23159">
    <property type="entry name" value="CENTROSOMAL PROTEIN 2"/>
    <property type="match status" value="1"/>
</dbReference>
<evidence type="ECO:0000256" key="2">
    <source>
        <dbReference type="SAM" id="MobiDB-lite"/>
    </source>
</evidence>
<proteinExistence type="predicted"/>
<feature type="coiled-coil region" evidence="1">
    <location>
        <begin position="1859"/>
        <end position="1921"/>
    </location>
</feature>
<feature type="compositionally biased region" description="Basic and acidic residues" evidence="2">
    <location>
        <begin position="165"/>
        <end position="179"/>
    </location>
</feature>
<dbReference type="PANTHER" id="PTHR23159:SF60">
    <property type="entry name" value="SPINDLE ASSEMBLY ABNORMAL PROTEIN 4"/>
    <property type="match status" value="1"/>
</dbReference>
<organism evidence="3 4">
    <name type="scientific">Trichoglossum hirsutum</name>
    <dbReference type="NCBI Taxonomy" id="265104"/>
    <lineage>
        <taxon>Eukaryota</taxon>
        <taxon>Fungi</taxon>
        <taxon>Dikarya</taxon>
        <taxon>Ascomycota</taxon>
        <taxon>Pezizomycotina</taxon>
        <taxon>Geoglossomycetes</taxon>
        <taxon>Geoglossales</taxon>
        <taxon>Geoglossaceae</taxon>
        <taxon>Trichoglossum</taxon>
    </lineage>
</organism>
<reference evidence="3" key="1">
    <citation type="submission" date="2021-03" db="EMBL/GenBank/DDBJ databases">
        <title>Comparative genomics and phylogenomic investigation of the class Geoglossomycetes provide insights into ecological specialization and systematics.</title>
        <authorList>
            <person name="Melie T."/>
            <person name="Pirro S."/>
            <person name="Miller A.N."/>
            <person name="Quandt A."/>
        </authorList>
    </citation>
    <scope>NUCLEOTIDE SEQUENCE</scope>
    <source>
        <strain evidence="3">CAQ_001_2017</strain>
    </source>
</reference>
<feature type="compositionally biased region" description="Acidic residues" evidence="2">
    <location>
        <begin position="2063"/>
        <end position="2076"/>
    </location>
</feature>
<feature type="compositionally biased region" description="Low complexity" evidence="2">
    <location>
        <begin position="2137"/>
        <end position="2151"/>
    </location>
</feature>
<evidence type="ECO:0000313" key="3">
    <source>
        <dbReference type="EMBL" id="KAH0558505.1"/>
    </source>
</evidence>
<feature type="region of interest" description="Disordered" evidence="2">
    <location>
        <begin position="2062"/>
        <end position="2151"/>
    </location>
</feature>
<feature type="coiled-coil region" evidence="1">
    <location>
        <begin position="1524"/>
        <end position="1551"/>
    </location>
</feature>
<dbReference type="Proteomes" id="UP000750711">
    <property type="component" value="Unassembled WGS sequence"/>
</dbReference>
<evidence type="ECO:0008006" key="5">
    <source>
        <dbReference type="Google" id="ProtNLM"/>
    </source>
</evidence>
<protein>
    <recommendedName>
        <fullName evidence="5">Chromosome segregation ATPase family protein</fullName>
    </recommendedName>
</protein>
<gene>
    <name evidence="3" type="ORF">GP486_004840</name>
</gene>
<evidence type="ECO:0000313" key="4">
    <source>
        <dbReference type="Proteomes" id="UP000750711"/>
    </source>
</evidence>
<feature type="region of interest" description="Disordered" evidence="2">
    <location>
        <begin position="1282"/>
        <end position="1301"/>
    </location>
</feature>
<feature type="region of interest" description="Disordered" evidence="2">
    <location>
        <begin position="319"/>
        <end position="353"/>
    </location>
</feature>
<feature type="compositionally biased region" description="Low complexity" evidence="2">
    <location>
        <begin position="68"/>
        <end position="80"/>
    </location>
</feature>
<sequence>MPPSESESSRERELARERERERHARHQHSNSETFRASIPMWDSSDPERAPPPLPLNPSSPRITTGPSTSAVVAAAAAALTERARESAGPSAYTTNPMPTREVSPTKGLIKGPHHKRMQSLQSSSGNVRDISNSIDSKPRGDERTPERALEKYQARSTTPTTFYRDVGRELGERSPEKSPSRAGTPSHYARDIGRDASTVRQPLRPAKSILGENTPPTSATMLAIQNMPTPSVPDPPKAETVHSSALVRTPQTFDALSTQILSLTSIATNLQREMAQLSRRSKDNATDLISLKEATQARDEDIRLSLRELVRSLSQGIYSRGAEPSPRHVHDGSNGERGSFYLDSGPHTSPPGVGVQTKSVLLPRIPSPNTFAVSLEREYASSPHHIEGTASLAMLEKIIREMGTKEGQERLLRSLSELVDKMNKDGLETAKKLEEIVSFLKKGSRTQVTVHHSESAPGTGGGNGNGPPQLEFDSDASRSGPLAKTSKDVTTHGNPSGTSTANGGDGRKPFTSPRAADFVGEDILKVLRRLKDSVTENGGLTAEVKALVRELRGEVLGMGRELGRKLDEAGSARGQDSSNNVAAGKEELAKIVEEGLAELKDHMDRVFRENRRQSSSSSISRSTVDSQEIFEAVKSALSEMPLQRQADAPEANPGLEKEEILEAVREAWEAYKPEIELQNFGLEREEILQCLREGLEQYKPQQETRDVGGISREEVLEAVREALEHFTPPARIETEAGITREEILATVRECLETFEFPTSTAVTVREPEITRDNLLDAVKEGLGAFEFPVQPPASGRELDITRDDVLDAVKEGLEGIPTPSDKLSEQVLEKLQDIFEEMKTELRTASHETKQDVAASGRNTEQALDALKDGLEHLRVSIESYADKAVDTTGKDEILDAIRERLDHVKDDLGSSIVRSGDIISDKDEILYGMREGLSSLRSEIQRMIENTGSSAGTDEILDAINNGLDTLRGDIERSVDKPVDMTISYEILDTLKDGIAGLKVDIDQLLADRDRDGTIGRIEDKPIDMTVCYEILDTLKDGIAGIRADIDQLQADKDEGTKTDIGKAIDQPVDMTISYEILDTLKDGIASLRADIDRLHADRDTASVTDKSVDTTTTYEILDVLKDGLADLRADIGRLQAEKGMNAKAESEEALEDLKAGISGIKADLDALRAGSDRDAETRSGEAFDDLKAWISGIRADVDRLCADKERDTRTDSDEVFEDLKIGIAGLKADIGRLHEDKDRSAGSESGQLIVADSLKRNDIENLELLIAQLRVKVESLEVSEPQATSVPDPPSPPENALSRQDLSPLEDALKDVQEAITAIASREKQQDEDQVKREDVNAIETLLRNTKARIDEMELPDPDTVVKRDDLDVVEDLVRDTKEAFEHFAARMDAHGAKREDMTEMEALLKEVRAGLEEIREKVAFSTEGEDRVTKVDIETLGTLCAETNAKISELALPDPEQLPSKTDLEALGDIIHEYKAKVDTDTEATTKAIEDRKAENEGLGVNLEEMRGFLADLRDELRTKLEEGGQSVEDLGKTLEELEEAISSNTNSGNVEIRELMEIVTREFERFHGDIEDSKLGADEKATELIQKMEETRHALLAGLLEKLDERFDAIMAKYEDAQRTSEQKETDKDDVLSSTKAITEELKSLTEALATTVRDASEKIGDDSKTVFSRVDETYARIDEIHTEAKEEHHQTRQEIVKATTAVEDLGGTVMEYQPKILSTIKDVLLIVGQHYEQAQQQAMGKKSRASSTSSNVPPPPPPAMIRDIAEKYDDTEVQTKLDRLLNHATTSGKSFAQIELLDQIHQQVMATAAEVSEFVAVQAKLITEDHEGKERQAEEAAIALEKRLAQKEIVEAEVIGLKDESEMLREAVAALRAEKEELTTQKTRLAADVSGLETAVRLRREELATMESRAEALERRILEGIIDHSRALLISHPSRDERNMSLKRVPNGALPNRHSISQSGIGVALKARSPASRLNPSGASNSGRRILSLNQITGNAPASASGLSGTALPEKGITSLKRSQSVRTGHSAGVVGGYVRKSSWGGKGRFEGTLDKENEVFREEDDDSTEGSMTEEIDRRTSYGTTTMGTELTLAENPGAETGDEMDPDGGRMILYTGHGDDDDGDYEDEAESRRISSSTVNVTISSVDG</sequence>
<feature type="region of interest" description="Disordered" evidence="2">
    <location>
        <begin position="444"/>
        <end position="514"/>
    </location>
</feature>
<comment type="caution">
    <text evidence="3">The sequence shown here is derived from an EMBL/GenBank/DDBJ whole genome shotgun (WGS) entry which is preliminary data.</text>
</comment>
<feature type="coiled-coil region" evidence="1">
    <location>
        <begin position="1079"/>
        <end position="1139"/>
    </location>
</feature>
<keyword evidence="1" id="KW-0175">Coiled coil</keyword>
<feature type="compositionally biased region" description="Acidic residues" evidence="2">
    <location>
        <begin position="2122"/>
        <end position="2132"/>
    </location>
</feature>
<feature type="compositionally biased region" description="Polar residues" evidence="2">
    <location>
        <begin position="491"/>
        <end position="502"/>
    </location>
</feature>
<dbReference type="EMBL" id="JAGHQM010000826">
    <property type="protein sequence ID" value="KAH0558505.1"/>
    <property type="molecule type" value="Genomic_DNA"/>
</dbReference>
<feature type="region of interest" description="Disordered" evidence="2">
    <location>
        <begin position="1740"/>
        <end position="1763"/>
    </location>
</feature>
<feature type="compositionally biased region" description="Basic and acidic residues" evidence="2">
    <location>
        <begin position="136"/>
        <end position="153"/>
    </location>
</feature>
<feature type="compositionally biased region" description="Basic and acidic residues" evidence="2">
    <location>
        <begin position="325"/>
        <end position="334"/>
    </location>
</feature>
<evidence type="ECO:0000256" key="1">
    <source>
        <dbReference type="SAM" id="Coils"/>
    </source>
</evidence>
<accession>A0A9P8LA88</accession>
<feature type="compositionally biased region" description="Basic and acidic residues" evidence="2">
    <location>
        <begin position="7"/>
        <end position="22"/>
    </location>
</feature>
<feature type="compositionally biased region" description="Polar residues" evidence="2">
    <location>
        <begin position="118"/>
        <end position="135"/>
    </location>
</feature>
<feature type="region of interest" description="Disordered" evidence="2">
    <location>
        <begin position="1"/>
        <end position="201"/>
    </location>
</feature>